<accession>A0A1Y6CS72</accession>
<dbReference type="RefSeq" id="WP_132326438.1">
    <property type="nucleotide sequence ID" value="NZ_FWZT01000052.1"/>
</dbReference>
<sequence length="166" mass="18629">MYLLKGTLLLTLGTSMFSTSGFAGRWSQWANSYTGPTQSAFCPVGSYMEGFEAIEHGGAGYVNIRLICSNSNFSNWTHPQYPSGHFHSMNVRDTVFGLELMEHGNNGFVNAKLLYGNFQWTSWQNTYREPDFLYEVECPSRTEGIVGIDTIEHGNAGIVNIRLYCK</sequence>
<dbReference type="EMBL" id="FWZT01000052">
    <property type="protein sequence ID" value="SMF84107.1"/>
    <property type="molecule type" value="Genomic_DNA"/>
</dbReference>
<dbReference type="STRING" id="1513793.SAMN06296036_1528"/>
<evidence type="ECO:0000256" key="1">
    <source>
        <dbReference type="SAM" id="SignalP"/>
    </source>
</evidence>
<feature type="signal peptide" evidence="1">
    <location>
        <begin position="1"/>
        <end position="23"/>
    </location>
</feature>
<gene>
    <name evidence="2" type="ORF">SAMN06296036_1528</name>
</gene>
<proteinExistence type="predicted"/>
<evidence type="ECO:0000313" key="2">
    <source>
        <dbReference type="EMBL" id="SMF84107.1"/>
    </source>
</evidence>
<dbReference type="Proteomes" id="UP000192907">
    <property type="component" value="Unassembled WGS sequence"/>
</dbReference>
<protein>
    <submittedName>
        <fullName evidence="2">Uncharacterized protein</fullName>
    </submittedName>
</protein>
<evidence type="ECO:0000313" key="3">
    <source>
        <dbReference type="Proteomes" id="UP000192907"/>
    </source>
</evidence>
<keyword evidence="1" id="KW-0732">Signal</keyword>
<feature type="chain" id="PRO_5010989074" evidence="1">
    <location>
        <begin position="24"/>
        <end position="166"/>
    </location>
</feature>
<organism evidence="2 3">
    <name type="scientific">Pseudobacteriovorax antillogorgiicola</name>
    <dbReference type="NCBI Taxonomy" id="1513793"/>
    <lineage>
        <taxon>Bacteria</taxon>
        <taxon>Pseudomonadati</taxon>
        <taxon>Bdellovibrionota</taxon>
        <taxon>Oligoflexia</taxon>
        <taxon>Oligoflexales</taxon>
        <taxon>Pseudobacteriovoracaceae</taxon>
        <taxon>Pseudobacteriovorax</taxon>
    </lineage>
</organism>
<keyword evidence="3" id="KW-1185">Reference proteome</keyword>
<reference evidence="3" key="1">
    <citation type="submission" date="2017-04" db="EMBL/GenBank/DDBJ databases">
        <authorList>
            <person name="Varghese N."/>
            <person name="Submissions S."/>
        </authorList>
    </citation>
    <scope>NUCLEOTIDE SEQUENCE [LARGE SCALE GENOMIC DNA]</scope>
    <source>
        <strain evidence="3">RKEM611</strain>
    </source>
</reference>
<dbReference type="AlphaFoldDB" id="A0A1Y6CS72"/>
<name>A0A1Y6CS72_9BACT</name>